<protein>
    <recommendedName>
        <fullName evidence="4">FecR protein domain-containing protein</fullName>
    </recommendedName>
</protein>
<dbReference type="RefSeq" id="WP_112898692.1">
    <property type="nucleotide sequence ID" value="NZ_CP030750.1"/>
</dbReference>
<evidence type="ECO:0000313" key="3">
    <source>
        <dbReference type="Proteomes" id="UP000251617"/>
    </source>
</evidence>
<organism evidence="2 3">
    <name type="scientific">Pseudomonas putida</name>
    <name type="common">Arthrobacter siderocapsulatus</name>
    <dbReference type="NCBI Taxonomy" id="303"/>
    <lineage>
        <taxon>Bacteria</taxon>
        <taxon>Pseudomonadati</taxon>
        <taxon>Pseudomonadota</taxon>
        <taxon>Gammaproteobacteria</taxon>
        <taxon>Pseudomonadales</taxon>
        <taxon>Pseudomonadaceae</taxon>
        <taxon>Pseudomonas</taxon>
    </lineage>
</organism>
<accession>A0AAD0LAM9</accession>
<dbReference type="AlphaFoldDB" id="A0AAD0LAM9"/>
<evidence type="ECO:0000313" key="2">
    <source>
        <dbReference type="EMBL" id="AXA25735.1"/>
    </source>
</evidence>
<evidence type="ECO:0000256" key="1">
    <source>
        <dbReference type="SAM" id="SignalP"/>
    </source>
</evidence>
<feature type="chain" id="PRO_5042189575" description="FecR protein domain-containing protein" evidence="1">
    <location>
        <begin position="22"/>
        <end position="282"/>
    </location>
</feature>
<dbReference type="EMBL" id="CP030750">
    <property type="protein sequence ID" value="AXA25735.1"/>
    <property type="molecule type" value="Genomic_DNA"/>
</dbReference>
<gene>
    <name evidence="2" type="ORF">C1S65_17025</name>
</gene>
<name>A0AAD0LAM9_PSEPU</name>
<evidence type="ECO:0008006" key="4">
    <source>
        <dbReference type="Google" id="ProtNLM"/>
    </source>
</evidence>
<proteinExistence type="predicted"/>
<sequence length="282" mass="29919">MNRTALLPLLAGLLHLSPLLAAPADIGVISAAEKPVQLLRATSVYQASAGARLQSADYLEAGSTGVLIDQLAGTRIALGPHTRLYLEHTGNTTHLNLLQGWLKLQPLSGVPQGNLRVSTANLALDASKAASVIHADASGTEVFVEDGTVSVRDPGQKPRDAARQVLRREEFAQAKGQGPVSAPGRPSGDFIGAMPPAFFDPLPSVAARKLTADPLNKLREASFADASPLLLGPLKLNGASLATRFTPRLADPAFRQAIVQRFGGTLDWETALYRFERKNATR</sequence>
<feature type="signal peptide" evidence="1">
    <location>
        <begin position="1"/>
        <end position="21"/>
    </location>
</feature>
<reference evidence="2 3" key="1">
    <citation type="submission" date="2018-06" db="EMBL/GenBank/DDBJ databases">
        <title>The genome of Pseudomonas putida NX-1, a lignin degrader.</title>
        <authorList>
            <person name="Xu Z."/>
        </authorList>
    </citation>
    <scope>NUCLEOTIDE SEQUENCE [LARGE SCALE GENOMIC DNA]</scope>
    <source>
        <strain evidence="2 3">NX-1</strain>
    </source>
</reference>
<dbReference type="Proteomes" id="UP000251617">
    <property type="component" value="Chromosome"/>
</dbReference>
<keyword evidence="1" id="KW-0732">Signal</keyword>